<dbReference type="PANTHER" id="PTHR31424:SF3">
    <property type="entry name" value="RING-TYPE DOMAIN-CONTAINING PROTEIN"/>
    <property type="match status" value="1"/>
</dbReference>
<dbReference type="WBParaSite" id="PDA_v2.g18840.t1">
    <property type="protein sequence ID" value="PDA_v2.g18840.t1"/>
    <property type="gene ID" value="PDA_v2.g18840"/>
</dbReference>
<dbReference type="Pfam" id="PF06918">
    <property type="entry name" value="DUF1280"/>
    <property type="match status" value="1"/>
</dbReference>
<proteinExistence type="predicted"/>
<dbReference type="PANTHER" id="PTHR31424">
    <property type="entry name" value="PROTEIN CBG23806"/>
    <property type="match status" value="1"/>
</dbReference>
<organism evidence="2 3">
    <name type="scientific">Panagrolaimus davidi</name>
    <dbReference type="NCBI Taxonomy" id="227884"/>
    <lineage>
        <taxon>Eukaryota</taxon>
        <taxon>Metazoa</taxon>
        <taxon>Ecdysozoa</taxon>
        <taxon>Nematoda</taxon>
        <taxon>Chromadorea</taxon>
        <taxon>Rhabditida</taxon>
        <taxon>Tylenchina</taxon>
        <taxon>Panagrolaimomorpha</taxon>
        <taxon>Panagrolaimoidea</taxon>
        <taxon>Panagrolaimidae</taxon>
        <taxon>Panagrolaimus</taxon>
    </lineage>
</organism>
<keyword evidence="2" id="KW-1185">Reference proteome</keyword>
<dbReference type="InterPro" id="IPR009689">
    <property type="entry name" value="DUF1280"/>
</dbReference>
<sequence length="1034" mass="118040">MATEKKFRCKKCRTDLFYDIRIQKHLRRNDESKELCPFNFLIAPLKRLTLDEYQGKISCPKCNDKLGQYIWGENVFEFPRQEENESPKEPEIAQFKASQYLLNTTNITPKRGRPSGVSKKTTISEKRAASAYKQFTPTVYDTMTPTQQTHYNLSVAKNESLKKELEAEKNITHNLTEKLDSVQNINCNLTKKLEASQMAEQKMALDLQNERKERIVLQQQLAEQRELNNKLEKENKEKDTKITAYLNTLKQKAEEFSESQKQLDKFRLAYIDMAQKYSNLRLEFGGLQNDIKQLQERNNGLVAALATANQSKDNAIRKITTMRKFRKVRKLQPYPNASQSTQRRRVMEIVNKVESIPQLKEKVISHLSPKIIAEKRKLSPVQAIAMTVTLGFTQNQLEQMKTFLRLLGLDVLPPVHLMRKALFKIKMEVDYEDFEDKEMEIYGRRIVSVGYALKLRTERLWESGRFVVIPGLEDFVIWGVTVDSGGGILKAGISSCNVVDGWASPNNIQIVVAAKVPKENYKTVKSCCGKTFCEISRLNGKQVEFNFGDTTVTKTIIIIACMDGKIGCICLGHCGSTASCPCYSCVCTKKEINEGKFTPLRDIATMMQQAAEYQRKKAELISPSEGALSKLRSESQCITDPPILNIPVDQWVFGVLHAVSGPVIKMLKDIEDDALQLDLADLKITIPSSKETRQAHIKLNNDISTIKSYISEIERALKAVKLTKPKWKSSRKMSASQLQPNCCAKYCLQSLMDNNTSLFSTYLKCKCGAFIHASCDLLFISHEIEYAQGTEYLCPNCDPVTDACALADLENREDEWKNDLAELKRQLSEKQKELKTSKAEIPFEQCLRYQRIQEKLKELQVRKNLYFQTLNGIDVRKLVKNAVSFSEAVRAELRPDVKSLLQCLDTYQQLAIPQILTDADINQLNPVELKRAYQAICGKDVTPKLHHITTHSIKFMQKYHFYQLANDHAIEHVHRISNVLLQKSSINKDQPHKALKAITDNFCIRNKLFDLGINIGNLRGLSLDEKNKLINNLQ</sequence>
<dbReference type="Proteomes" id="UP000887578">
    <property type="component" value="Unplaced"/>
</dbReference>
<keyword evidence="1" id="KW-0175">Coiled coil</keyword>
<feature type="coiled-coil region" evidence="1">
    <location>
        <begin position="207"/>
        <end position="248"/>
    </location>
</feature>
<evidence type="ECO:0000256" key="1">
    <source>
        <dbReference type="SAM" id="Coils"/>
    </source>
</evidence>
<feature type="coiled-coil region" evidence="1">
    <location>
        <begin position="806"/>
        <end position="840"/>
    </location>
</feature>
<feature type="coiled-coil region" evidence="1">
    <location>
        <begin position="277"/>
        <end position="311"/>
    </location>
</feature>
<accession>A0A914PRR6</accession>
<evidence type="ECO:0000313" key="3">
    <source>
        <dbReference type="WBParaSite" id="PDA_v2.g18840.t1"/>
    </source>
</evidence>
<name>A0A914PRR6_9BILA</name>
<reference evidence="3" key="1">
    <citation type="submission" date="2022-11" db="UniProtKB">
        <authorList>
            <consortium name="WormBaseParasite"/>
        </authorList>
    </citation>
    <scope>IDENTIFICATION</scope>
</reference>
<protein>
    <submittedName>
        <fullName evidence="3">RING-type domain-containing protein</fullName>
    </submittedName>
</protein>
<dbReference type="AlphaFoldDB" id="A0A914PRR6"/>
<evidence type="ECO:0000313" key="2">
    <source>
        <dbReference type="Proteomes" id="UP000887578"/>
    </source>
</evidence>